<keyword evidence="4" id="KW-1185">Reference proteome</keyword>
<dbReference type="InterPro" id="IPR010727">
    <property type="entry name" value="DUF1302"/>
</dbReference>
<protein>
    <recommendedName>
        <fullName evidence="5">Lipoprotein</fullName>
    </recommendedName>
</protein>
<gene>
    <name evidence="3" type="ORF">ACCAA_910016</name>
</gene>
<feature type="compositionally biased region" description="Acidic residues" evidence="1">
    <location>
        <begin position="67"/>
        <end position="80"/>
    </location>
</feature>
<feature type="chain" id="PRO_5008381879" description="Lipoprotein" evidence="2">
    <location>
        <begin position="24"/>
        <end position="516"/>
    </location>
</feature>
<keyword evidence="2" id="KW-0732">Signal</keyword>
<dbReference type="SUPFAM" id="SSF56935">
    <property type="entry name" value="Porins"/>
    <property type="match status" value="1"/>
</dbReference>
<evidence type="ECO:0000313" key="3">
    <source>
        <dbReference type="EMBL" id="SBT10192.1"/>
    </source>
</evidence>
<dbReference type="EMBL" id="FLQX01000173">
    <property type="protein sequence ID" value="SBT10192.1"/>
    <property type="molecule type" value="Genomic_DNA"/>
</dbReference>
<reference evidence="3 4" key="1">
    <citation type="submission" date="2016-06" db="EMBL/GenBank/DDBJ databases">
        <authorList>
            <person name="Kjaerup R.B."/>
            <person name="Dalgaard T.S."/>
            <person name="Juul-Madsen H.R."/>
        </authorList>
    </citation>
    <scope>NUCLEOTIDE SEQUENCE [LARGE SCALE GENOMIC DNA]</scope>
    <source>
        <strain evidence="3">3</strain>
    </source>
</reference>
<sequence>MKNRTRKTFACLAPLLATLPVWAASGIVDAGQAPAIDRSARSSSEPTGGLLAAKSENALPKSRDALFDDDQPAEEAEPPAEEPSGPVSRESLFGDDALMKPAAETASAASPTRTAGFKGFVDNVMAYTYPQPSHWSEMMTRFDLSTQGSLGSNVKWRLGARIDYDAVYSLTDFYPQAVDNNQRFNVLLRENYLDIGAGDWDFRVGRQHVIWGEMVGLLFGDVVSAKDVRHFVLPEFDILRIPQWAIRAEYFKDDFHAELLWIPVASYDNIGKPGAEFYDYTLPAPPGMATTFLNEKFPTRSLANTNYGLRLSMLRNGWDVAAFAYSSMSVAPTFYREIIAAPQPTVVYQARHDRIDQVGSTVAKDFGSVVLKGEAVYTSGQQYQVTNLTDPDGLVLQKTLLWVLGLDFTQFTDTRINVQVFQTHFFDHNAEIIPSANENGYSLLVSHKFGDKVEAQALWVASMNRTDWMLRPRVSWNFEKNWRLALGVDIFNGSPLGYFGRYDAKDRVYSELRYSF</sequence>
<proteinExistence type="predicted"/>
<feature type="signal peptide" evidence="2">
    <location>
        <begin position="1"/>
        <end position="23"/>
    </location>
</feature>
<dbReference type="RefSeq" id="WP_186409256.1">
    <property type="nucleotide sequence ID" value="NZ_FLQX01000173.1"/>
</dbReference>
<evidence type="ECO:0000256" key="2">
    <source>
        <dbReference type="SAM" id="SignalP"/>
    </source>
</evidence>
<feature type="region of interest" description="Disordered" evidence="1">
    <location>
        <begin position="34"/>
        <end position="92"/>
    </location>
</feature>
<dbReference type="Proteomes" id="UP000199169">
    <property type="component" value="Unassembled WGS sequence"/>
</dbReference>
<organism evidence="3 4">
    <name type="scientific">Candidatus Accumulibacter aalborgensis</name>
    <dbReference type="NCBI Taxonomy" id="1860102"/>
    <lineage>
        <taxon>Bacteria</taxon>
        <taxon>Pseudomonadati</taxon>
        <taxon>Pseudomonadota</taxon>
        <taxon>Betaproteobacteria</taxon>
        <taxon>Candidatus Accumulibacter</taxon>
    </lineage>
</organism>
<accession>A0A1A8XZS9</accession>
<evidence type="ECO:0000313" key="4">
    <source>
        <dbReference type="Proteomes" id="UP000199169"/>
    </source>
</evidence>
<dbReference type="AlphaFoldDB" id="A0A1A8XZS9"/>
<dbReference type="STRING" id="1860102.ACCAA_910016"/>
<evidence type="ECO:0000256" key="1">
    <source>
        <dbReference type="SAM" id="MobiDB-lite"/>
    </source>
</evidence>
<dbReference type="Pfam" id="PF06980">
    <property type="entry name" value="DUF1302"/>
    <property type="match status" value="1"/>
</dbReference>
<evidence type="ECO:0008006" key="5">
    <source>
        <dbReference type="Google" id="ProtNLM"/>
    </source>
</evidence>
<name>A0A1A8XZS9_9PROT</name>